<keyword evidence="2" id="KW-0472">Membrane</keyword>
<organism evidence="3 4">
    <name type="scientific">Amborella trichopoda</name>
    <dbReference type="NCBI Taxonomy" id="13333"/>
    <lineage>
        <taxon>Eukaryota</taxon>
        <taxon>Viridiplantae</taxon>
        <taxon>Streptophyta</taxon>
        <taxon>Embryophyta</taxon>
        <taxon>Tracheophyta</taxon>
        <taxon>Spermatophyta</taxon>
        <taxon>Magnoliopsida</taxon>
        <taxon>Amborellales</taxon>
        <taxon>Amborellaceae</taxon>
        <taxon>Amborella</taxon>
    </lineage>
</organism>
<dbReference type="Gramene" id="ERN11628">
    <property type="protein sequence ID" value="ERN11628"/>
    <property type="gene ID" value="AMTR_s00022p00197640"/>
</dbReference>
<protein>
    <submittedName>
        <fullName evidence="3">Uncharacterized protein</fullName>
    </submittedName>
</protein>
<dbReference type="AlphaFoldDB" id="W1PU91"/>
<dbReference type="eggNOG" id="ENOG502QQPA">
    <property type="taxonomic scope" value="Eukaryota"/>
</dbReference>
<evidence type="ECO:0000256" key="2">
    <source>
        <dbReference type="SAM" id="Phobius"/>
    </source>
</evidence>
<dbReference type="InterPro" id="IPR016024">
    <property type="entry name" value="ARM-type_fold"/>
</dbReference>
<dbReference type="EMBL" id="KI392687">
    <property type="protein sequence ID" value="ERN11628.1"/>
    <property type="molecule type" value="Genomic_DNA"/>
</dbReference>
<dbReference type="GO" id="GO:0008017">
    <property type="term" value="F:microtubule binding"/>
    <property type="evidence" value="ECO:0007669"/>
    <property type="project" value="InterPro"/>
</dbReference>
<accession>W1PU91</accession>
<evidence type="ECO:0000313" key="4">
    <source>
        <dbReference type="Proteomes" id="UP000017836"/>
    </source>
</evidence>
<dbReference type="GO" id="GO:0005874">
    <property type="term" value="C:microtubule"/>
    <property type="evidence" value="ECO:0007669"/>
    <property type="project" value="InterPro"/>
</dbReference>
<gene>
    <name evidence="3" type="ORF">AMTR_s00022p00197640</name>
</gene>
<dbReference type="KEGG" id="atr:18439827"/>
<dbReference type="PANTHER" id="PTHR31355">
    <property type="entry name" value="MICROTUBULE-ASSOCIATED PROTEIN TORTIFOLIA1"/>
    <property type="match status" value="1"/>
</dbReference>
<evidence type="ECO:0000313" key="3">
    <source>
        <dbReference type="EMBL" id="ERN11628.1"/>
    </source>
</evidence>
<reference evidence="4" key="1">
    <citation type="journal article" date="2013" name="Science">
        <title>The Amborella genome and the evolution of flowering plants.</title>
        <authorList>
            <consortium name="Amborella Genome Project"/>
        </authorList>
    </citation>
    <scope>NUCLEOTIDE SEQUENCE [LARGE SCALE GENOMIC DNA]</scope>
</reference>
<name>W1PU91_AMBTC</name>
<keyword evidence="2" id="KW-0812">Transmembrane</keyword>
<dbReference type="SUPFAM" id="SSF48371">
    <property type="entry name" value="ARM repeat"/>
    <property type="match status" value="1"/>
</dbReference>
<dbReference type="InterPro" id="IPR033337">
    <property type="entry name" value="TORTIFOLIA1/SINE1-2"/>
</dbReference>
<dbReference type="HOGENOM" id="CLU_671485_0_0_1"/>
<keyword evidence="4" id="KW-1185">Reference proteome</keyword>
<dbReference type="Proteomes" id="UP000017836">
    <property type="component" value="Unassembled WGS sequence"/>
</dbReference>
<feature type="transmembrane region" description="Helical" evidence="2">
    <location>
        <begin position="378"/>
        <end position="399"/>
    </location>
</feature>
<proteinExistence type="predicted"/>
<keyword evidence="2" id="KW-1133">Transmembrane helix</keyword>
<feature type="compositionally biased region" description="Basic and acidic residues" evidence="1">
    <location>
        <begin position="346"/>
        <end position="355"/>
    </location>
</feature>
<feature type="region of interest" description="Disordered" evidence="1">
    <location>
        <begin position="324"/>
        <end position="355"/>
    </location>
</feature>
<sequence length="410" mass="45055">MDAEEQNSPRTPSLRTTSSSSLPLELLALHHGKALIPQIPEIMSIVTNGLSLGSPSLRSSCSRVVSSLSRYTLNPTDPTQETEAILMGISSPLLDGLLGIENPNFAEGCADCLQRLVQSEAWSHAPVTVVNQVCLRVAGALQAVETRSISHMKLVCALAETNGFILEAYGSAILKSIAKILREARSTAEIFHALQVVNFLMRCIDVGVLESEVSACIHEIKRLEFGRDPSLISLVSDIFRVAKVLFPDVDFGFDYGFEGEFKGDEEWVFDERNVSVFDTLSEPGSPIFSGNALGHRPSIESVNKIMDIKEERLDGNLEELQKERSPLWTESTQRSHSSSASSSFHLETEPEKYMGDNKPEMCGNLDAKKFMRFSVCTFSGAFLASFAIIASMVAMNLFFDHRNIDGLIPT</sequence>
<evidence type="ECO:0000256" key="1">
    <source>
        <dbReference type="SAM" id="MobiDB-lite"/>
    </source>
</evidence>
<dbReference type="PANTHER" id="PTHR31355:SF4">
    <property type="entry name" value="TOG DOMAIN-CONTAINING PROTEIN"/>
    <property type="match status" value="1"/>
</dbReference>
<feature type="compositionally biased region" description="Low complexity" evidence="1">
    <location>
        <begin position="331"/>
        <end position="343"/>
    </location>
</feature>